<comment type="caution">
    <text evidence="1">The sequence shown here is derived from an EMBL/GenBank/DDBJ whole genome shotgun (WGS) entry which is preliminary data.</text>
</comment>
<accession>A0A9Q3D3C2</accession>
<keyword evidence="2" id="KW-1185">Reference proteome</keyword>
<dbReference type="Proteomes" id="UP000765509">
    <property type="component" value="Unassembled WGS sequence"/>
</dbReference>
<dbReference type="EMBL" id="AVOT02012817">
    <property type="protein sequence ID" value="MBW0494910.1"/>
    <property type="molecule type" value="Genomic_DNA"/>
</dbReference>
<name>A0A9Q3D3C2_9BASI</name>
<evidence type="ECO:0000313" key="2">
    <source>
        <dbReference type="Proteomes" id="UP000765509"/>
    </source>
</evidence>
<organism evidence="1 2">
    <name type="scientific">Austropuccinia psidii MF-1</name>
    <dbReference type="NCBI Taxonomy" id="1389203"/>
    <lineage>
        <taxon>Eukaryota</taxon>
        <taxon>Fungi</taxon>
        <taxon>Dikarya</taxon>
        <taxon>Basidiomycota</taxon>
        <taxon>Pucciniomycotina</taxon>
        <taxon>Pucciniomycetes</taxon>
        <taxon>Pucciniales</taxon>
        <taxon>Sphaerophragmiaceae</taxon>
        <taxon>Austropuccinia</taxon>
    </lineage>
</organism>
<sequence length="137" mass="15232">MLTFQLHPHPSHPPLTILTLTSCLQCLPHTSIILNAPAAPSQCDSNASAPGLPSPLLTPLHPRRLQFLHSPGALKISLRRRHLISALTPALSSPLLTILMLLYEINRVWWLVGIHNECNHRNMLSGLLCQQVLRGNW</sequence>
<protein>
    <submittedName>
        <fullName evidence="1">Uncharacterized protein</fullName>
    </submittedName>
</protein>
<gene>
    <name evidence="1" type="ORF">O181_034625</name>
</gene>
<dbReference type="AlphaFoldDB" id="A0A9Q3D3C2"/>
<proteinExistence type="predicted"/>
<reference evidence="1" key="1">
    <citation type="submission" date="2021-03" db="EMBL/GenBank/DDBJ databases">
        <title>Draft genome sequence of rust myrtle Austropuccinia psidii MF-1, a brazilian biotype.</title>
        <authorList>
            <person name="Quecine M.C."/>
            <person name="Pachon D.M.R."/>
            <person name="Bonatelli M.L."/>
            <person name="Correr F.H."/>
            <person name="Franceschini L.M."/>
            <person name="Leite T.F."/>
            <person name="Margarido G.R.A."/>
            <person name="Almeida C.A."/>
            <person name="Ferrarezi J.A."/>
            <person name="Labate C.A."/>
        </authorList>
    </citation>
    <scope>NUCLEOTIDE SEQUENCE</scope>
    <source>
        <strain evidence="1">MF-1</strain>
    </source>
</reference>
<evidence type="ECO:0000313" key="1">
    <source>
        <dbReference type="EMBL" id="MBW0494910.1"/>
    </source>
</evidence>